<dbReference type="SUPFAM" id="SSF55785">
    <property type="entry name" value="PYP-like sensor domain (PAS domain)"/>
    <property type="match status" value="1"/>
</dbReference>
<dbReference type="SMART" id="SM00388">
    <property type="entry name" value="HisKA"/>
    <property type="match status" value="1"/>
</dbReference>
<dbReference type="NCBIfam" id="TIGR00229">
    <property type="entry name" value="sensory_box"/>
    <property type="match status" value="1"/>
</dbReference>
<dbReference type="InterPro" id="IPR004358">
    <property type="entry name" value="Sig_transdc_His_kin-like_C"/>
</dbReference>
<comment type="subcellular location">
    <subcellularLocation>
        <location evidence="2">Membrane</location>
        <topology evidence="2">Multi-pass membrane protein</topology>
    </subcellularLocation>
</comment>
<keyword evidence="10" id="KW-1133">Transmembrane helix</keyword>
<evidence type="ECO:0000259" key="13">
    <source>
        <dbReference type="PROSITE" id="PS50109"/>
    </source>
</evidence>
<dbReference type="Pfam" id="PF02518">
    <property type="entry name" value="HATPase_c"/>
    <property type="match status" value="1"/>
</dbReference>
<keyword evidence="5" id="KW-0808">Transferase</keyword>
<dbReference type="InterPro" id="IPR005467">
    <property type="entry name" value="His_kinase_dom"/>
</dbReference>
<dbReference type="FunFam" id="3.30.565.10:FF:000006">
    <property type="entry name" value="Sensor histidine kinase WalK"/>
    <property type="match status" value="1"/>
</dbReference>
<dbReference type="GO" id="GO:0016020">
    <property type="term" value="C:membrane"/>
    <property type="evidence" value="ECO:0007669"/>
    <property type="project" value="UniProtKB-SubCell"/>
</dbReference>
<dbReference type="OrthoDB" id="9813151at2"/>
<organism evidence="16 17">
    <name type="scientific">Pedobacter suwonensis</name>
    <dbReference type="NCBI Taxonomy" id="332999"/>
    <lineage>
        <taxon>Bacteria</taxon>
        <taxon>Pseudomonadati</taxon>
        <taxon>Bacteroidota</taxon>
        <taxon>Sphingobacteriia</taxon>
        <taxon>Sphingobacteriales</taxon>
        <taxon>Sphingobacteriaceae</taxon>
        <taxon>Pedobacter</taxon>
    </lineage>
</organism>
<dbReference type="EMBL" id="FOJM01000013">
    <property type="protein sequence ID" value="SFA54180.1"/>
    <property type="molecule type" value="Genomic_DNA"/>
</dbReference>
<keyword evidence="8" id="KW-0418">Kinase</keyword>
<dbReference type="InterPro" id="IPR050351">
    <property type="entry name" value="BphY/WalK/GraS-like"/>
</dbReference>
<dbReference type="SUPFAM" id="SSF55874">
    <property type="entry name" value="ATPase domain of HSP90 chaperone/DNA topoisomerase II/histidine kinase"/>
    <property type="match status" value="1"/>
</dbReference>
<keyword evidence="7" id="KW-0547">Nucleotide-binding</keyword>
<dbReference type="PRINTS" id="PR00344">
    <property type="entry name" value="BCTRLSENSOR"/>
</dbReference>
<dbReference type="Gene3D" id="3.30.565.10">
    <property type="entry name" value="Histidine kinase-like ATPase, C-terminal domain"/>
    <property type="match status" value="1"/>
</dbReference>
<dbReference type="RefSeq" id="WP_090985446.1">
    <property type="nucleotide sequence ID" value="NZ_FOJM01000013.1"/>
</dbReference>
<sequence length="361" mass="40376">MSSKLPNADQTFNISDEHLDIALEQVSMGFWRVNLVNSNFMACTPQCKKNFGWDPSKAFSYADMLSCILPEDLPEMQAKVSAAIEHQQLYKAQYRVKHPDGSIHWIDANGKVLYKNGIPYELLGTTLDITEKKDLEVLRDELLNVAMHELKTPLSAVMASLQLLERMLQPRSEEKALNIVTRALGSTERINRLLGEMALPVNAKLKEISLAKTTFDIRRLADEIADNARVIHALAKIEVRADADEILVHGDRHRIAQVITNLINNGIKYSENDPNLEITITSDHDQVNFSVRDYGIGIAPGDRKKIFQKFYRANTKLQVDGLGIGLYLCAEVILRHGGSIQVADIEQTGTTVIFSIPTGNI</sequence>
<evidence type="ECO:0000259" key="15">
    <source>
        <dbReference type="PROSITE" id="PS50113"/>
    </source>
</evidence>
<dbReference type="CDD" id="cd00130">
    <property type="entry name" value="PAS"/>
    <property type="match status" value="1"/>
</dbReference>
<keyword evidence="6" id="KW-0812">Transmembrane</keyword>
<dbReference type="GO" id="GO:0007234">
    <property type="term" value="P:osmosensory signaling via phosphorelay pathway"/>
    <property type="evidence" value="ECO:0007669"/>
    <property type="project" value="TreeGrafter"/>
</dbReference>
<evidence type="ECO:0000256" key="1">
    <source>
        <dbReference type="ARBA" id="ARBA00000085"/>
    </source>
</evidence>
<dbReference type="InterPro" id="IPR000014">
    <property type="entry name" value="PAS"/>
</dbReference>
<keyword evidence="9" id="KW-0067">ATP-binding</keyword>
<evidence type="ECO:0000256" key="8">
    <source>
        <dbReference type="ARBA" id="ARBA00022777"/>
    </source>
</evidence>
<dbReference type="InterPro" id="IPR003594">
    <property type="entry name" value="HATPase_dom"/>
</dbReference>
<dbReference type="InterPro" id="IPR003661">
    <property type="entry name" value="HisK_dim/P_dom"/>
</dbReference>
<dbReference type="GO" id="GO:0005524">
    <property type="term" value="F:ATP binding"/>
    <property type="evidence" value="ECO:0007669"/>
    <property type="project" value="UniProtKB-KW"/>
</dbReference>
<gene>
    <name evidence="16" type="ORF">SAMN04488511_11351</name>
</gene>
<dbReference type="InterPro" id="IPR013655">
    <property type="entry name" value="PAS_fold_3"/>
</dbReference>
<evidence type="ECO:0000313" key="17">
    <source>
        <dbReference type="Proteomes" id="UP000198836"/>
    </source>
</evidence>
<evidence type="ECO:0000259" key="14">
    <source>
        <dbReference type="PROSITE" id="PS50112"/>
    </source>
</evidence>
<reference evidence="17" key="1">
    <citation type="submission" date="2016-10" db="EMBL/GenBank/DDBJ databases">
        <authorList>
            <person name="Varghese N."/>
            <person name="Submissions S."/>
        </authorList>
    </citation>
    <scope>NUCLEOTIDE SEQUENCE [LARGE SCALE GENOMIC DNA]</scope>
    <source>
        <strain evidence="17">DSM 18130</strain>
    </source>
</reference>
<evidence type="ECO:0000256" key="10">
    <source>
        <dbReference type="ARBA" id="ARBA00022989"/>
    </source>
</evidence>
<keyword evidence="11" id="KW-0902">Two-component regulatory system</keyword>
<feature type="domain" description="Histidine kinase" evidence="13">
    <location>
        <begin position="145"/>
        <end position="360"/>
    </location>
</feature>
<dbReference type="Gene3D" id="3.30.450.20">
    <property type="entry name" value="PAS domain"/>
    <property type="match status" value="1"/>
</dbReference>
<dbReference type="InterPro" id="IPR036097">
    <property type="entry name" value="HisK_dim/P_sf"/>
</dbReference>
<dbReference type="InterPro" id="IPR036890">
    <property type="entry name" value="HATPase_C_sf"/>
</dbReference>
<feature type="domain" description="PAS" evidence="14">
    <location>
        <begin position="15"/>
        <end position="87"/>
    </location>
</feature>
<dbReference type="PROSITE" id="PS50109">
    <property type="entry name" value="HIS_KIN"/>
    <property type="match status" value="1"/>
</dbReference>
<dbReference type="CDD" id="cd00075">
    <property type="entry name" value="HATPase"/>
    <property type="match status" value="1"/>
</dbReference>
<dbReference type="EC" id="2.7.13.3" evidence="3"/>
<dbReference type="CDD" id="cd00082">
    <property type="entry name" value="HisKA"/>
    <property type="match status" value="1"/>
</dbReference>
<dbReference type="Proteomes" id="UP000198836">
    <property type="component" value="Unassembled WGS sequence"/>
</dbReference>
<evidence type="ECO:0000256" key="5">
    <source>
        <dbReference type="ARBA" id="ARBA00022679"/>
    </source>
</evidence>
<evidence type="ECO:0000313" key="16">
    <source>
        <dbReference type="EMBL" id="SFA54180.1"/>
    </source>
</evidence>
<name>A0A1I0TR59_9SPHI</name>
<dbReference type="Gene3D" id="1.10.287.130">
    <property type="match status" value="1"/>
</dbReference>
<comment type="catalytic activity">
    <reaction evidence="1">
        <text>ATP + protein L-histidine = ADP + protein N-phospho-L-histidine.</text>
        <dbReference type="EC" id="2.7.13.3"/>
    </reaction>
</comment>
<evidence type="ECO:0000256" key="12">
    <source>
        <dbReference type="ARBA" id="ARBA00023136"/>
    </source>
</evidence>
<evidence type="ECO:0000256" key="11">
    <source>
        <dbReference type="ARBA" id="ARBA00023012"/>
    </source>
</evidence>
<evidence type="ECO:0000256" key="9">
    <source>
        <dbReference type="ARBA" id="ARBA00022840"/>
    </source>
</evidence>
<dbReference type="InterPro" id="IPR000700">
    <property type="entry name" value="PAS-assoc_C"/>
</dbReference>
<dbReference type="Pfam" id="PF08447">
    <property type="entry name" value="PAS_3"/>
    <property type="match status" value="1"/>
</dbReference>
<keyword evidence="12" id="KW-0472">Membrane</keyword>
<dbReference type="GO" id="GO:0000156">
    <property type="term" value="F:phosphorelay response regulator activity"/>
    <property type="evidence" value="ECO:0007669"/>
    <property type="project" value="TreeGrafter"/>
</dbReference>
<evidence type="ECO:0000256" key="4">
    <source>
        <dbReference type="ARBA" id="ARBA00022553"/>
    </source>
</evidence>
<dbReference type="STRING" id="332999.SAMN04488511_11351"/>
<keyword evidence="17" id="KW-1185">Reference proteome</keyword>
<dbReference type="InterPro" id="IPR035965">
    <property type="entry name" value="PAS-like_dom_sf"/>
</dbReference>
<protein>
    <recommendedName>
        <fullName evidence="3">histidine kinase</fullName>
        <ecNumber evidence="3">2.7.13.3</ecNumber>
    </recommendedName>
</protein>
<dbReference type="AlphaFoldDB" id="A0A1I0TR59"/>
<keyword evidence="4" id="KW-0597">Phosphoprotein</keyword>
<dbReference type="PROSITE" id="PS50113">
    <property type="entry name" value="PAC"/>
    <property type="match status" value="1"/>
</dbReference>
<dbReference type="PANTHER" id="PTHR42878:SF7">
    <property type="entry name" value="SENSOR HISTIDINE KINASE GLRK"/>
    <property type="match status" value="1"/>
</dbReference>
<evidence type="ECO:0000256" key="2">
    <source>
        <dbReference type="ARBA" id="ARBA00004141"/>
    </source>
</evidence>
<feature type="domain" description="PAC" evidence="15">
    <location>
        <begin position="90"/>
        <end position="141"/>
    </location>
</feature>
<proteinExistence type="predicted"/>
<evidence type="ECO:0000256" key="6">
    <source>
        <dbReference type="ARBA" id="ARBA00022692"/>
    </source>
</evidence>
<evidence type="ECO:0000256" key="3">
    <source>
        <dbReference type="ARBA" id="ARBA00012438"/>
    </source>
</evidence>
<accession>A0A1I0TR59</accession>
<dbReference type="SUPFAM" id="SSF47384">
    <property type="entry name" value="Homodimeric domain of signal transducing histidine kinase"/>
    <property type="match status" value="1"/>
</dbReference>
<dbReference type="SMART" id="SM00387">
    <property type="entry name" value="HATPase_c"/>
    <property type="match status" value="1"/>
</dbReference>
<dbReference type="PANTHER" id="PTHR42878">
    <property type="entry name" value="TWO-COMPONENT HISTIDINE KINASE"/>
    <property type="match status" value="1"/>
</dbReference>
<dbReference type="PROSITE" id="PS50112">
    <property type="entry name" value="PAS"/>
    <property type="match status" value="1"/>
</dbReference>
<dbReference type="GO" id="GO:0030295">
    <property type="term" value="F:protein kinase activator activity"/>
    <property type="evidence" value="ECO:0007669"/>
    <property type="project" value="TreeGrafter"/>
</dbReference>
<dbReference type="GO" id="GO:0000155">
    <property type="term" value="F:phosphorelay sensor kinase activity"/>
    <property type="evidence" value="ECO:0007669"/>
    <property type="project" value="InterPro"/>
</dbReference>
<evidence type="ECO:0000256" key="7">
    <source>
        <dbReference type="ARBA" id="ARBA00022741"/>
    </source>
</evidence>
<dbReference type="Pfam" id="PF00512">
    <property type="entry name" value="HisKA"/>
    <property type="match status" value="1"/>
</dbReference>